<dbReference type="Proteomes" id="UP000005238">
    <property type="component" value="Unassembled WGS sequence"/>
</dbReference>
<dbReference type="InterPro" id="IPR027469">
    <property type="entry name" value="Cation_efflux_TMD_sf"/>
</dbReference>
<evidence type="ECO:0000256" key="5">
    <source>
        <dbReference type="ARBA" id="ARBA00023136"/>
    </source>
</evidence>
<dbReference type="STRING" id="164328.H3HDZ5"/>
<dbReference type="InterPro" id="IPR027470">
    <property type="entry name" value="Cation_efflux_CTD"/>
</dbReference>
<evidence type="ECO:0000259" key="8">
    <source>
        <dbReference type="Pfam" id="PF01545"/>
    </source>
</evidence>
<dbReference type="EMBL" id="DS566084">
    <property type="status" value="NOT_ANNOTATED_CDS"/>
    <property type="molecule type" value="Genomic_DNA"/>
</dbReference>
<dbReference type="eggNOG" id="KOG1485">
    <property type="taxonomic scope" value="Eukaryota"/>
</dbReference>
<organism evidence="10 11">
    <name type="scientific">Phytophthora ramorum</name>
    <name type="common">Sudden oak death agent</name>
    <dbReference type="NCBI Taxonomy" id="164328"/>
    <lineage>
        <taxon>Eukaryota</taxon>
        <taxon>Sar</taxon>
        <taxon>Stramenopiles</taxon>
        <taxon>Oomycota</taxon>
        <taxon>Peronosporomycetes</taxon>
        <taxon>Peronosporales</taxon>
        <taxon>Peronosporaceae</taxon>
        <taxon>Phytophthora</taxon>
    </lineage>
</organism>
<feature type="region of interest" description="Disordered" evidence="6">
    <location>
        <begin position="235"/>
        <end position="259"/>
    </location>
</feature>
<evidence type="ECO:0000256" key="4">
    <source>
        <dbReference type="ARBA" id="ARBA00022989"/>
    </source>
</evidence>
<dbReference type="AlphaFoldDB" id="H3HDZ5"/>
<proteinExistence type="predicted"/>
<dbReference type="GO" id="GO:0016020">
    <property type="term" value="C:membrane"/>
    <property type="evidence" value="ECO:0000318"/>
    <property type="project" value="GO_Central"/>
</dbReference>
<feature type="transmembrane region" description="Helical" evidence="7">
    <location>
        <begin position="283"/>
        <end position="304"/>
    </location>
</feature>
<dbReference type="Gene3D" id="1.20.1510.10">
    <property type="entry name" value="Cation efflux protein transmembrane domain"/>
    <property type="match status" value="1"/>
</dbReference>
<dbReference type="InParanoid" id="H3HDZ5"/>
<keyword evidence="2" id="KW-0813">Transport</keyword>
<dbReference type="Pfam" id="PF16916">
    <property type="entry name" value="ZT_dimer"/>
    <property type="match status" value="1"/>
</dbReference>
<dbReference type="GO" id="GO:0008324">
    <property type="term" value="F:monoatomic cation transmembrane transporter activity"/>
    <property type="evidence" value="ECO:0000318"/>
    <property type="project" value="GO_Central"/>
</dbReference>
<dbReference type="Gene3D" id="3.30.70.1350">
    <property type="entry name" value="Cation efflux protein, cytoplasmic domain"/>
    <property type="match status" value="1"/>
</dbReference>
<dbReference type="VEuPathDB" id="FungiDB:KRP23_14680"/>
<feature type="transmembrane region" description="Helical" evidence="7">
    <location>
        <begin position="351"/>
        <end position="371"/>
    </location>
</feature>
<dbReference type="FunFam" id="3.30.70.1350:FF:000003">
    <property type="entry name" value="Cation diffusion facilitator 1"/>
    <property type="match status" value="1"/>
</dbReference>
<keyword evidence="4 7" id="KW-1133">Transmembrane helix</keyword>
<feature type="transmembrane region" description="Helical" evidence="7">
    <location>
        <begin position="391"/>
        <end position="413"/>
    </location>
</feature>
<name>H3HDZ5_PHYRM</name>
<dbReference type="PANTHER" id="PTHR43840:SF52">
    <property type="entry name" value="CATION EFFLUX FAMILY PROTEIN"/>
    <property type="match status" value="1"/>
</dbReference>
<dbReference type="VEuPathDB" id="FungiDB:KRP22_15185"/>
<reference evidence="11" key="1">
    <citation type="journal article" date="2006" name="Science">
        <title>Phytophthora genome sequences uncover evolutionary origins and mechanisms of pathogenesis.</title>
        <authorList>
            <person name="Tyler B.M."/>
            <person name="Tripathy S."/>
            <person name="Zhang X."/>
            <person name="Dehal P."/>
            <person name="Jiang R.H."/>
            <person name="Aerts A."/>
            <person name="Arredondo F.D."/>
            <person name="Baxter L."/>
            <person name="Bensasson D."/>
            <person name="Beynon J.L."/>
            <person name="Chapman J."/>
            <person name="Damasceno C.M."/>
            <person name="Dorrance A.E."/>
            <person name="Dou D."/>
            <person name="Dickerman A.W."/>
            <person name="Dubchak I.L."/>
            <person name="Garbelotto M."/>
            <person name="Gijzen M."/>
            <person name="Gordon S.G."/>
            <person name="Govers F."/>
            <person name="Grunwald N.J."/>
            <person name="Huang W."/>
            <person name="Ivors K.L."/>
            <person name="Jones R.W."/>
            <person name="Kamoun S."/>
            <person name="Krampis K."/>
            <person name="Lamour K.H."/>
            <person name="Lee M.K."/>
            <person name="McDonald W.H."/>
            <person name="Medina M."/>
            <person name="Meijer H.J."/>
            <person name="Nordberg E.K."/>
            <person name="Maclean D.J."/>
            <person name="Ospina-Giraldo M.D."/>
            <person name="Morris P.F."/>
            <person name="Phuntumart V."/>
            <person name="Putnam N.H."/>
            <person name="Rash S."/>
            <person name="Rose J.K."/>
            <person name="Sakihama Y."/>
            <person name="Salamov A.A."/>
            <person name="Savidor A."/>
            <person name="Scheuring C.F."/>
            <person name="Smith B.M."/>
            <person name="Sobral B.W."/>
            <person name="Terry A."/>
            <person name="Torto-Alalibo T.A."/>
            <person name="Win J."/>
            <person name="Xu Z."/>
            <person name="Zhang H."/>
            <person name="Grigoriev I.V."/>
            <person name="Rokhsar D.S."/>
            <person name="Boore J.L."/>
        </authorList>
    </citation>
    <scope>NUCLEOTIDE SEQUENCE [LARGE SCALE GENOMIC DNA]</scope>
    <source>
        <strain evidence="11">Pr102</strain>
    </source>
</reference>
<evidence type="ECO:0000313" key="11">
    <source>
        <dbReference type="Proteomes" id="UP000005238"/>
    </source>
</evidence>
<evidence type="ECO:0000256" key="1">
    <source>
        <dbReference type="ARBA" id="ARBA00004141"/>
    </source>
</evidence>
<dbReference type="SUPFAM" id="SSF160240">
    <property type="entry name" value="Cation efflux protein cytoplasmic domain-like"/>
    <property type="match status" value="1"/>
</dbReference>
<accession>H3HDZ5</accession>
<dbReference type="VEuPathDB" id="FungiDB:KRP22_15186"/>
<dbReference type="VEuPathDB" id="FungiDB:KRP23_14679"/>
<evidence type="ECO:0000256" key="2">
    <source>
        <dbReference type="ARBA" id="ARBA00022448"/>
    </source>
</evidence>
<protein>
    <submittedName>
        <fullName evidence="10">Uncharacterized protein</fullName>
    </submittedName>
</protein>
<dbReference type="HOGENOM" id="CLU_445852_0_0_1"/>
<feature type="domain" description="Cation efflux protein transmembrane" evidence="8">
    <location>
        <begin position="286"/>
        <end position="487"/>
    </location>
</feature>
<reference evidence="10" key="2">
    <citation type="submission" date="2015-06" db="UniProtKB">
        <authorList>
            <consortium name="EnsemblProtists"/>
        </authorList>
    </citation>
    <scope>IDENTIFICATION</scope>
    <source>
        <strain evidence="10">Pr102</strain>
    </source>
</reference>
<evidence type="ECO:0000256" key="7">
    <source>
        <dbReference type="SAM" id="Phobius"/>
    </source>
</evidence>
<dbReference type="InterPro" id="IPR050291">
    <property type="entry name" value="CDF_Transporter"/>
</dbReference>
<dbReference type="InterPro" id="IPR058533">
    <property type="entry name" value="Cation_efflux_TM"/>
</dbReference>
<keyword evidence="5 7" id="KW-0472">Membrane</keyword>
<dbReference type="EnsemblProtists" id="Phyra96593">
    <property type="protein sequence ID" value="Phyra96593"/>
    <property type="gene ID" value="Phyra96593"/>
</dbReference>
<evidence type="ECO:0000259" key="9">
    <source>
        <dbReference type="Pfam" id="PF16916"/>
    </source>
</evidence>
<dbReference type="InterPro" id="IPR036837">
    <property type="entry name" value="Cation_efflux_CTD_sf"/>
</dbReference>
<evidence type="ECO:0000256" key="6">
    <source>
        <dbReference type="SAM" id="MobiDB-lite"/>
    </source>
</evidence>
<keyword evidence="11" id="KW-1185">Reference proteome</keyword>
<keyword evidence="3 7" id="KW-0812">Transmembrane</keyword>
<dbReference type="SUPFAM" id="SSF161111">
    <property type="entry name" value="Cation efflux protein transmembrane domain-like"/>
    <property type="match status" value="1"/>
</dbReference>
<dbReference type="NCBIfam" id="TIGR01297">
    <property type="entry name" value="CDF"/>
    <property type="match status" value="1"/>
</dbReference>
<dbReference type="Pfam" id="PF01545">
    <property type="entry name" value="Cation_efflux"/>
    <property type="match status" value="1"/>
</dbReference>
<sequence>MLTKQDVEHLKSQVEFAMEVLLRAADERVSWKQSGEGDGSKMRIILHGDNTFEYVWTMRRSGARAMEFTVEMEGGWSKPVLNRTRRGEEDQRIFLSAKRIRFQRLSNYDTENQTWKLCLRTLTRHGSDWANVGLTERGVPPIVMVFQCANGHLESTGAALPAQILSNSPACRILAGLTKKIANKLGAPVDVMSEKWLPARGVRLAVAEDANGVKVKKFNPFFCLAEALRSGDHSSAAAPPVSATSDAAPPNASPSASEPSSLMPWDYILQVARGERQLDHVAVVLKASLSTNIIIVISMTSIAIASHSLALISALVENMVDLFVQGLLWYAGTRSGKKQDYAKYPAGTSRFEPVAIIVAASVMVLASIVFIQESARKLIDGFTSGEPEAPILSTAAIVIVVMAVVVKIGLMLYSAWILKSTFSAAVEAIHQDNLNDTISNSFAVAAYIVSAVESEAWYVDPAGAILIFLYIMVSWGKMAWEQVTQLVGVCASEDFVQEVKELCSHHHPSMVLDIVRAYHFGSKYLVELEVVVPAEMSVKAAHDIALQLQFKVENLEEVERAFVHVDYQSRDYDEHVVSREEDALLIAPRRQATAAKSTPLSLLRTTCCPLSSP</sequence>
<dbReference type="InterPro" id="IPR002524">
    <property type="entry name" value="Cation_efflux"/>
</dbReference>
<comment type="subcellular location">
    <subcellularLocation>
        <location evidence="1">Membrane</location>
        <topology evidence="1">Multi-pass membrane protein</topology>
    </subcellularLocation>
</comment>
<feature type="domain" description="Cation efflux protein cytoplasmic" evidence="9">
    <location>
        <begin position="492"/>
        <end position="566"/>
    </location>
</feature>
<evidence type="ECO:0000313" key="10">
    <source>
        <dbReference type="EnsemblProtists" id="Phyra96593"/>
    </source>
</evidence>
<feature type="transmembrane region" description="Helical" evidence="7">
    <location>
        <begin position="310"/>
        <end position="330"/>
    </location>
</feature>
<dbReference type="PANTHER" id="PTHR43840">
    <property type="entry name" value="MITOCHONDRIAL METAL TRANSPORTER 1-RELATED"/>
    <property type="match status" value="1"/>
</dbReference>
<evidence type="ECO:0000256" key="3">
    <source>
        <dbReference type="ARBA" id="ARBA00022692"/>
    </source>
</evidence>